<keyword evidence="3" id="KW-1185">Reference proteome</keyword>
<dbReference type="Pfam" id="PF13304">
    <property type="entry name" value="AAA_21"/>
    <property type="match status" value="1"/>
</dbReference>
<proteinExistence type="predicted"/>
<dbReference type="PANTHER" id="PTHR43581:SF2">
    <property type="entry name" value="EXCINUCLEASE ATPASE SUBUNIT"/>
    <property type="match status" value="1"/>
</dbReference>
<evidence type="ECO:0000313" key="3">
    <source>
        <dbReference type="Proteomes" id="UP001054897"/>
    </source>
</evidence>
<dbReference type="CDD" id="cd00267">
    <property type="entry name" value="ABC_ATPase"/>
    <property type="match status" value="1"/>
</dbReference>
<evidence type="ECO:0000313" key="2">
    <source>
        <dbReference type="EMBL" id="USR38765.1"/>
    </source>
</evidence>
<dbReference type="PANTHER" id="PTHR43581">
    <property type="entry name" value="ATP/GTP PHOSPHATASE"/>
    <property type="match status" value="1"/>
</dbReference>
<reference evidence="2" key="1">
    <citation type="submission" date="2022-06" db="EMBL/GenBank/DDBJ databases">
        <title>Complete genome of Pseudomonas hydrolytica DSWY01T.</title>
        <authorList>
            <person name="Jung J."/>
            <person name="Jeon C.O."/>
        </authorList>
    </citation>
    <scope>NUCLEOTIDE SEQUENCE</scope>
    <source>
        <strain evidence="2">DSWY01</strain>
    </source>
</reference>
<dbReference type="RefSeq" id="WP_129481726.1">
    <property type="nucleotide sequence ID" value="NZ_CP099397.1"/>
</dbReference>
<dbReference type="EMBL" id="CP099397">
    <property type="protein sequence ID" value="USR38765.1"/>
    <property type="molecule type" value="Genomic_DNA"/>
</dbReference>
<feature type="domain" description="ATPase AAA-type core" evidence="1">
    <location>
        <begin position="282"/>
        <end position="357"/>
    </location>
</feature>
<dbReference type="SUPFAM" id="SSF52540">
    <property type="entry name" value="P-loop containing nucleoside triphosphate hydrolases"/>
    <property type="match status" value="1"/>
</dbReference>
<accession>A0ABY5A574</accession>
<dbReference type="Proteomes" id="UP001054897">
    <property type="component" value="Chromosome"/>
</dbReference>
<dbReference type="Gene3D" id="3.40.50.300">
    <property type="entry name" value="P-loop containing nucleotide triphosphate hydrolases"/>
    <property type="match status" value="1"/>
</dbReference>
<organism evidence="2 3">
    <name type="scientific">Ectopseudomonas hydrolytica</name>
    <dbReference type="NCBI Taxonomy" id="2493633"/>
    <lineage>
        <taxon>Bacteria</taxon>
        <taxon>Pseudomonadati</taxon>
        <taxon>Pseudomonadota</taxon>
        <taxon>Gammaproteobacteria</taxon>
        <taxon>Pseudomonadales</taxon>
        <taxon>Pseudomonadaceae</taxon>
        <taxon>Ectopseudomonas</taxon>
    </lineage>
</organism>
<evidence type="ECO:0000259" key="1">
    <source>
        <dbReference type="Pfam" id="PF13304"/>
    </source>
</evidence>
<sequence length="461" mass="50994">MEIFGLSINGQKIAFPSSNKYSANKVDLLTGPNGSGKTRALSILAEEFSGKVFSSQRRGQAPNDIHIYLKDNAPPSKIIAQTYSPFSRFPPSISDVARSSLTSVYAEGNRRGKYYTCLGLWRTRRPNINDVSKRALEESIFNLSESPECAALIARVMQNIGFEDKFVLIYKLERQIDRLILANRSGGAGAILNELDFLTPYGTFSPLRRELDRSDPIQLSELLAVAFNVLGDLQVGDRHYQAEFGSRSRKSTYDYAIIQALSLLRQLGMLRLVSCDLTSVNGYSFDVVQASSGQQQMICSIMELASSLENDTLVLIDEPELSLHPQWQQMYLDNLHAALEPFRGCHVLVATHSPLVVQRGLQSGVGVIQLGTDDHIVPAPSTSVEGALLNVFDTPVSDSVYLANQIFSAVTKAEEGGEREKINSRQELQRLANIYSNSPIDSSKTLRLIRQAIDLLESEGR</sequence>
<dbReference type="GeneID" id="300083123"/>
<name>A0ABY5A574_9GAMM</name>
<dbReference type="InterPro" id="IPR003959">
    <property type="entry name" value="ATPase_AAA_core"/>
</dbReference>
<gene>
    <name evidence="2" type="ORF">L1F06_019110</name>
</gene>
<dbReference type="InterPro" id="IPR027417">
    <property type="entry name" value="P-loop_NTPase"/>
</dbReference>
<protein>
    <submittedName>
        <fullName evidence="2">AAA family ATPase</fullName>
    </submittedName>
</protein>
<dbReference type="InterPro" id="IPR051396">
    <property type="entry name" value="Bact_Antivir_Def_Nuclease"/>
</dbReference>